<dbReference type="PANTHER" id="PTHR42059:SF1">
    <property type="entry name" value="TNT DOMAIN-CONTAINING PROTEIN"/>
    <property type="match status" value="1"/>
</dbReference>
<evidence type="ECO:0000256" key="1">
    <source>
        <dbReference type="SAM" id="SignalP"/>
    </source>
</evidence>
<dbReference type="OrthoDB" id="4745173at2"/>
<comment type="caution">
    <text evidence="3">The sequence shown here is derived from an EMBL/GenBank/DDBJ whole genome shotgun (WGS) entry which is preliminary data.</text>
</comment>
<dbReference type="InterPro" id="IPR025331">
    <property type="entry name" value="TNT"/>
</dbReference>
<organism evidence="3 4">
    <name type="scientific">Kitasatospora phosalacinea</name>
    <dbReference type="NCBI Taxonomy" id="2065"/>
    <lineage>
        <taxon>Bacteria</taxon>
        <taxon>Bacillati</taxon>
        <taxon>Actinomycetota</taxon>
        <taxon>Actinomycetes</taxon>
        <taxon>Kitasatosporales</taxon>
        <taxon>Streptomycetaceae</taxon>
        <taxon>Kitasatospora</taxon>
    </lineage>
</organism>
<dbReference type="PANTHER" id="PTHR42059">
    <property type="entry name" value="TNT DOMAIN-CONTAINING PROTEIN"/>
    <property type="match status" value="1"/>
</dbReference>
<dbReference type="EMBL" id="BSRX01000038">
    <property type="protein sequence ID" value="GLW57468.1"/>
    <property type="molecule type" value="Genomic_DNA"/>
</dbReference>
<protein>
    <recommendedName>
        <fullName evidence="2">TNT domain-containing protein</fullName>
    </recommendedName>
</protein>
<name>A0A9W6PMC8_9ACTN</name>
<feature type="chain" id="PRO_5040813075" description="TNT domain-containing protein" evidence="1">
    <location>
        <begin position="22"/>
        <end position="235"/>
    </location>
</feature>
<dbReference type="Pfam" id="PF14021">
    <property type="entry name" value="TNT"/>
    <property type="match status" value="1"/>
</dbReference>
<evidence type="ECO:0000313" key="4">
    <source>
        <dbReference type="Proteomes" id="UP001165143"/>
    </source>
</evidence>
<evidence type="ECO:0000259" key="2">
    <source>
        <dbReference type="Pfam" id="PF14021"/>
    </source>
</evidence>
<dbReference type="RefSeq" id="WP_051778183.1">
    <property type="nucleotide sequence ID" value="NZ_BSRX01000038.1"/>
</dbReference>
<gene>
    <name evidence="3" type="ORF">Kpho01_54790</name>
</gene>
<sequence>MRLRPLLTAALACALPLTAVAAVGDAVAAQPGAVRAVPDDCPNPPNELPGPYYCNEARLGPAVLPNTEPVATLLRGYQRFGGLSATHFVKLYATDKGDWQFAPDRGFQKLDGKVDMTRWTVPVGTELDRFGPLKGGYLSDPGTPFVQRSLTPDALNPDGDGKAYHCLNVLQEFDVRRGHTAAFFGMPGGGVQEWLDKDLKPEQLDGQEYKIDVLVKEKYLEVVDDQQCAVTPTGA</sequence>
<dbReference type="InterPro" id="IPR053024">
    <property type="entry name" value="Fungal_surface_NADase"/>
</dbReference>
<keyword evidence="1" id="KW-0732">Signal</keyword>
<evidence type="ECO:0000313" key="3">
    <source>
        <dbReference type="EMBL" id="GLW57468.1"/>
    </source>
</evidence>
<accession>A0A9W6PMC8</accession>
<dbReference type="AlphaFoldDB" id="A0A9W6PMC8"/>
<feature type="signal peptide" evidence="1">
    <location>
        <begin position="1"/>
        <end position="21"/>
    </location>
</feature>
<proteinExistence type="predicted"/>
<dbReference type="GO" id="GO:0050135">
    <property type="term" value="F:NADP+ nucleosidase activity"/>
    <property type="evidence" value="ECO:0007669"/>
    <property type="project" value="InterPro"/>
</dbReference>
<reference evidence="3" key="1">
    <citation type="submission" date="2023-02" db="EMBL/GenBank/DDBJ databases">
        <title>Kitasatospora phosalacinea NBRC 14362.</title>
        <authorList>
            <person name="Ichikawa N."/>
            <person name="Sato H."/>
            <person name="Tonouchi N."/>
        </authorList>
    </citation>
    <scope>NUCLEOTIDE SEQUENCE</scope>
    <source>
        <strain evidence="3">NBRC 14362</strain>
    </source>
</reference>
<feature type="domain" description="TNT" evidence="2">
    <location>
        <begin position="120"/>
        <end position="221"/>
    </location>
</feature>
<dbReference type="Proteomes" id="UP001165143">
    <property type="component" value="Unassembled WGS sequence"/>
</dbReference>